<dbReference type="CDD" id="cd14824">
    <property type="entry name" value="Longin"/>
    <property type="match status" value="1"/>
</dbReference>
<dbReference type="PROSITE" id="PS50859">
    <property type="entry name" value="LONGIN"/>
    <property type="match status" value="1"/>
</dbReference>
<dbReference type="SMART" id="SM01270">
    <property type="entry name" value="Longin"/>
    <property type="match status" value="1"/>
</dbReference>
<gene>
    <name evidence="5" type="ORF">P43SY_010897</name>
</gene>
<dbReference type="PANTHER" id="PTHR21136">
    <property type="entry name" value="SNARE PROTEINS"/>
    <property type="match status" value="1"/>
</dbReference>
<dbReference type="EMBL" id="JAKCXM010002365">
    <property type="protein sequence ID" value="KAJ0390266.1"/>
    <property type="molecule type" value="Genomic_DNA"/>
</dbReference>
<dbReference type="SUPFAM" id="SSF64356">
    <property type="entry name" value="SNARE-like"/>
    <property type="match status" value="1"/>
</dbReference>
<dbReference type="InterPro" id="IPR011012">
    <property type="entry name" value="Longin-like_dom_sf"/>
</dbReference>
<dbReference type="PANTHER" id="PTHR21136:SF168">
    <property type="entry name" value="VESICLE-ASSOCIATED MEMBRANE PROTEIN 9"/>
    <property type="match status" value="1"/>
</dbReference>
<protein>
    <recommendedName>
        <fullName evidence="4">Longin domain-containing protein</fullName>
    </recommendedName>
</protein>
<sequence>MSIVYGLISREQNVLCEHADEGTGGNFATVTRVVLKHLAQRDTSTATAAPVRSVFPYNEFNFFFLHEEGLTFMCMAEAKVHANVAFAMLTEMKSLFLGHYAKQAQTALAYGMSAFSSTMQTLMKK</sequence>
<comment type="similarity">
    <text evidence="1">Belongs to the synaptobrevin family.</text>
</comment>
<proteinExistence type="inferred from homology"/>
<evidence type="ECO:0000256" key="2">
    <source>
        <dbReference type="ARBA" id="ARBA00023136"/>
    </source>
</evidence>
<dbReference type="Pfam" id="PF13774">
    <property type="entry name" value="Longin"/>
    <property type="match status" value="1"/>
</dbReference>
<name>A0AAD5L5I1_PYTIN</name>
<keyword evidence="6" id="KW-1185">Reference proteome</keyword>
<dbReference type="AlphaFoldDB" id="A0AAD5L5I1"/>
<evidence type="ECO:0000259" key="4">
    <source>
        <dbReference type="PROSITE" id="PS50859"/>
    </source>
</evidence>
<accession>A0AAD5L5I1</accession>
<evidence type="ECO:0000313" key="6">
    <source>
        <dbReference type="Proteomes" id="UP001209570"/>
    </source>
</evidence>
<organism evidence="5 6">
    <name type="scientific">Pythium insidiosum</name>
    <name type="common">Pythiosis disease agent</name>
    <dbReference type="NCBI Taxonomy" id="114742"/>
    <lineage>
        <taxon>Eukaryota</taxon>
        <taxon>Sar</taxon>
        <taxon>Stramenopiles</taxon>
        <taxon>Oomycota</taxon>
        <taxon>Peronosporomycetes</taxon>
        <taxon>Pythiales</taxon>
        <taxon>Pythiaceae</taxon>
        <taxon>Pythium</taxon>
    </lineage>
</organism>
<dbReference type="InterPro" id="IPR010908">
    <property type="entry name" value="Longin_dom"/>
</dbReference>
<dbReference type="Gene3D" id="3.30.450.50">
    <property type="entry name" value="Longin domain"/>
    <property type="match status" value="1"/>
</dbReference>
<dbReference type="Proteomes" id="UP001209570">
    <property type="component" value="Unassembled WGS sequence"/>
</dbReference>
<keyword evidence="2" id="KW-0472">Membrane</keyword>
<dbReference type="InterPro" id="IPR051097">
    <property type="entry name" value="Synaptobrevin-like_transport"/>
</dbReference>
<evidence type="ECO:0000256" key="3">
    <source>
        <dbReference type="ARBA" id="ARBA00046280"/>
    </source>
</evidence>
<comment type="subcellular location">
    <subcellularLocation>
        <location evidence="3">Endomembrane system</location>
        <topology evidence="3">Single-pass type IV membrane protein</topology>
    </subcellularLocation>
</comment>
<evidence type="ECO:0000256" key="1">
    <source>
        <dbReference type="ARBA" id="ARBA00008025"/>
    </source>
</evidence>
<dbReference type="FunFam" id="3.30.450.50:FF:000015">
    <property type="entry name" value="Synaptobrevin 2 isoform 1"/>
    <property type="match status" value="1"/>
</dbReference>
<feature type="domain" description="Longin" evidence="4">
    <location>
        <begin position="7"/>
        <end position="123"/>
    </location>
</feature>
<comment type="caution">
    <text evidence="5">The sequence shown here is derived from an EMBL/GenBank/DDBJ whole genome shotgun (WGS) entry which is preliminary data.</text>
</comment>
<dbReference type="GO" id="GO:0012505">
    <property type="term" value="C:endomembrane system"/>
    <property type="evidence" value="ECO:0007669"/>
    <property type="project" value="UniProtKB-SubCell"/>
</dbReference>
<evidence type="ECO:0000313" key="5">
    <source>
        <dbReference type="EMBL" id="KAJ0390266.1"/>
    </source>
</evidence>
<reference evidence="5" key="1">
    <citation type="submission" date="2021-12" db="EMBL/GenBank/DDBJ databases">
        <title>Prjna785345.</title>
        <authorList>
            <person name="Rujirawat T."/>
            <person name="Krajaejun T."/>
        </authorList>
    </citation>
    <scope>NUCLEOTIDE SEQUENCE</scope>
    <source>
        <strain evidence="5">Pi057C3</strain>
    </source>
</reference>